<comment type="caution">
    <text evidence="2">The sequence shown here is derived from an EMBL/GenBank/DDBJ whole genome shotgun (WGS) entry which is preliminary data.</text>
</comment>
<proteinExistence type="predicted"/>
<feature type="chain" id="PRO_5014650058" description="PKD domain-containing protein" evidence="1">
    <location>
        <begin position="22"/>
        <end position="321"/>
    </location>
</feature>
<gene>
    <name evidence="2" type="ORF">COZ82_01010</name>
</gene>
<reference evidence="3" key="1">
    <citation type="submission" date="2017-09" db="EMBL/GenBank/DDBJ databases">
        <title>Depth-based differentiation of microbial function through sediment-hosted aquifers and enrichment of novel symbionts in the deep terrestrial subsurface.</title>
        <authorList>
            <person name="Probst A.J."/>
            <person name="Ladd B."/>
            <person name="Jarett J.K."/>
            <person name="Geller-Mcgrath D.E."/>
            <person name="Sieber C.M.K."/>
            <person name="Emerson J.B."/>
            <person name="Anantharaman K."/>
            <person name="Thomas B.C."/>
            <person name="Malmstrom R."/>
            <person name="Stieglmeier M."/>
            <person name="Klingl A."/>
            <person name="Woyke T."/>
            <person name="Ryan C.M."/>
            <person name="Banfield J.F."/>
        </authorList>
    </citation>
    <scope>NUCLEOTIDE SEQUENCE [LARGE SCALE GENOMIC DNA]</scope>
</reference>
<name>A0A2M7IPH0_9BACT</name>
<organism evidence="2 3">
    <name type="scientific">Candidatus Kaiserbacteria bacterium CG_4_8_14_3_um_filter_38_9</name>
    <dbReference type="NCBI Taxonomy" id="1974599"/>
    <lineage>
        <taxon>Bacteria</taxon>
        <taxon>Candidatus Kaiseribacteriota</taxon>
    </lineage>
</organism>
<feature type="signal peptide" evidence="1">
    <location>
        <begin position="1"/>
        <end position="21"/>
    </location>
</feature>
<evidence type="ECO:0000313" key="2">
    <source>
        <dbReference type="EMBL" id="PIW97175.1"/>
    </source>
</evidence>
<dbReference type="EMBL" id="PFHR01000061">
    <property type="protein sequence ID" value="PIW97175.1"/>
    <property type="molecule type" value="Genomic_DNA"/>
</dbReference>
<sequence length="321" mass="34977">MRIFLLLVLLATVLPTTFVQAQFFDGALGGELSIVLDPQYPGPRDEVTATLDDYSLNTSGTSIAWFIDQKFVVGSENKREISFTAGDVGTNTTIEVRLTDISGHVLATSQTVSPIYIDVIIEPQTYTPVFYAGRALPIYGSTVYLTALVGSNTNLTQANGYTFNWKLNDQVLGGGSMRGGNKTSLIVPHGSSNIITLSVFNNQGQTIARRLFEIPSVAIDVQFYEINTLYGLSHKAVGESLNLLSNSTSIKAVPYNLDLNSVNGNLFTEWQINGQKQKNTTADPFDITLQRRGGGADNITFKVRNLSELLQGDETSFLLNS</sequence>
<dbReference type="AlphaFoldDB" id="A0A2M7IPH0"/>
<evidence type="ECO:0000313" key="3">
    <source>
        <dbReference type="Proteomes" id="UP000230837"/>
    </source>
</evidence>
<dbReference type="Proteomes" id="UP000230837">
    <property type="component" value="Unassembled WGS sequence"/>
</dbReference>
<keyword evidence="1" id="KW-0732">Signal</keyword>
<protein>
    <recommendedName>
        <fullName evidence="4">PKD domain-containing protein</fullName>
    </recommendedName>
</protein>
<evidence type="ECO:0008006" key="4">
    <source>
        <dbReference type="Google" id="ProtNLM"/>
    </source>
</evidence>
<accession>A0A2M7IPH0</accession>
<evidence type="ECO:0000256" key="1">
    <source>
        <dbReference type="SAM" id="SignalP"/>
    </source>
</evidence>